<keyword evidence="3" id="KW-1185">Reference proteome</keyword>
<evidence type="ECO:0000313" key="3">
    <source>
        <dbReference type="Proteomes" id="UP001151532"/>
    </source>
</evidence>
<proteinExistence type="predicted"/>
<comment type="caution">
    <text evidence="2">The sequence shown here is derived from an EMBL/GenBank/DDBJ whole genome shotgun (WGS) entry which is preliminary data.</text>
</comment>
<feature type="transmembrane region" description="Helical" evidence="1">
    <location>
        <begin position="31"/>
        <end position="51"/>
    </location>
</feature>
<protein>
    <submittedName>
        <fullName evidence="2">Uncharacterized protein</fullName>
    </submittedName>
</protein>
<reference evidence="2" key="1">
    <citation type="submission" date="2022-11" db="EMBL/GenBank/DDBJ databases">
        <authorList>
            <person name="Hyden B.L."/>
            <person name="Feng K."/>
            <person name="Yates T."/>
            <person name="Jawdy S."/>
            <person name="Smart L.B."/>
            <person name="Muchero W."/>
        </authorList>
    </citation>
    <scope>NUCLEOTIDE SEQUENCE</scope>
    <source>
        <tissue evidence="2">Shoot tip</tissue>
    </source>
</reference>
<organism evidence="2 3">
    <name type="scientific">Salix purpurea</name>
    <name type="common">Purple osier willow</name>
    <dbReference type="NCBI Taxonomy" id="77065"/>
    <lineage>
        <taxon>Eukaryota</taxon>
        <taxon>Viridiplantae</taxon>
        <taxon>Streptophyta</taxon>
        <taxon>Embryophyta</taxon>
        <taxon>Tracheophyta</taxon>
        <taxon>Spermatophyta</taxon>
        <taxon>Magnoliopsida</taxon>
        <taxon>eudicotyledons</taxon>
        <taxon>Gunneridae</taxon>
        <taxon>Pentapetalae</taxon>
        <taxon>rosids</taxon>
        <taxon>fabids</taxon>
        <taxon>Malpighiales</taxon>
        <taxon>Salicaceae</taxon>
        <taxon>Saliceae</taxon>
        <taxon>Salix</taxon>
    </lineage>
</organism>
<keyword evidence="1" id="KW-0812">Transmembrane</keyword>
<dbReference type="EMBL" id="JAPFFK010000017">
    <property type="protein sequence ID" value="KAJ6697807.1"/>
    <property type="molecule type" value="Genomic_DNA"/>
</dbReference>
<evidence type="ECO:0000313" key="2">
    <source>
        <dbReference type="EMBL" id="KAJ6697807.1"/>
    </source>
</evidence>
<dbReference type="AlphaFoldDB" id="A0A9Q0Q0Z8"/>
<accession>A0A9Q0Q0Z8</accession>
<keyword evidence="1" id="KW-1133">Transmembrane helix</keyword>
<keyword evidence="1" id="KW-0472">Membrane</keyword>
<evidence type="ECO:0000256" key="1">
    <source>
        <dbReference type="SAM" id="Phobius"/>
    </source>
</evidence>
<sequence>MFTCLAGSLGWWGECRLGGFGVSYLHHGKRIVVLCGHILVFLMLRIPWYLLAGAHFPVLNRDHLRFKVDSKILQSTIIYGFIVQWCCRPKI</sequence>
<gene>
    <name evidence="2" type="ORF">OIU79_011377</name>
</gene>
<name>A0A9Q0Q0Z8_SALPP</name>
<reference evidence="2" key="2">
    <citation type="journal article" date="2023" name="Int. J. Mol. Sci.">
        <title>De Novo Assembly and Annotation of 11 Diverse Shrub Willow (Salix) Genomes Reveals Novel Gene Organization in Sex-Linked Regions.</title>
        <authorList>
            <person name="Hyden B."/>
            <person name="Feng K."/>
            <person name="Yates T.B."/>
            <person name="Jawdy S."/>
            <person name="Cereghino C."/>
            <person name="Smart L.B."/>
            <person name="Muchero W."/>
        </authorList>
    </citation>
    <scope>NUCLEOTIDE SEQUENCE</scope>
    <source>
        <tissue evidence="2">Shoot tip</tissue>
    </source>
</reference>
<dbReference type="Proteomes" id="UP001151532">
    <property type="component" value="Chromosome 6"/>
</dbReference>